<organism evidence="1">
    <name type="scientific">Vecturithrix granuli</name>
    <dbReference type="NCBI Taxonomy" id="1499967"/>
    <lineage>
        <taxon>Bacteria</taxon>
        <taxon>Candidatus Moduliflexota</taxon>
        <taxon>Candidatus Vecturitrichia</taxon>
        <taxon>Candidatus Vecturitrichales</taxon>
        <taxon>Candidatus Vecturitrichaceae</taxon>
        <taxon>Candidatus Vecturithrix</taxon>
    </lineage>
</organism>
<keyword evidence="2" id="KW-1185">Reference proteome</keyword>
<evidence type="ECO:0000313" key="1">
    <source>
        <dbReference type="EMBL" id="GAK55918.1"/>
    </source>
</evidence>
<gene>
    <name evidence="1" type="ORF">U27_02879</name>
</gene>
<dbReference type="InterPro" id="IPR036291">
    <property type="entry name" value="NAD(P)-bd_dom_sf"/>
</dbReference>
<dbReference type="Gene3D" id="3.40.50.720">
    <property type="entry name" value="NAD(P)-binding Rossmann-like Domain"/>
    <property type="match status" value="1"/>
</dbReference>
<protein>
    <recommendedName>
        <fullName evidence="3">Short-chain dehydrogenase/reductase SDR</fullName>
    </recommendedName>
</protein>
<dbReference type="EMBL" id="DF820464">
    <property type="protein sequence ID" value="GAK55918.1"/>
    <property type="molecule type" value="Genomic_DNA"/>
</dbReference>
<reference evidence="1" key="1">
    <citation type="journal article" date="2015" name="PeerJ">
        <title>First genomic representation of candidate bacterial phylum KSB3 points to enhanced environmental sensing as a trigger of wastewater bulking.</title>
        <authorList>
            <person name="Sekiguchi Y."/>
            <person name="Ohashi A."/>
            <person name="Parks D.H."/>
            <person name="Yamauchi T."/>
            <person name="Tyson G.W."/>
            <person name="Hugenholtz P."/>
        </authorList>
    </citation>
    <scope>NUCLEOTIDE SEQUENCE [LARGE SCALE GENOMIC DNA]</scope>
</reference>
<dbReference type="HOGENOM" id="CLU_3230093_0_0_0"/>
<evidence type="ECO:0000313" key="2">
    <source>
        <dbReference type="Proteomes" id="UP000030661"/>
    </source>
</evidence>
<name>A0A081BUB3_VECG1</name>
<dbReference type="AlphaFoldDB" id="A0A081BUB3"/>
<sequence length="43" mass="4668">MIEISRSFIYVDEIAEAFLYLATANATTGEVLVVDGGFTLKQA</sequence>
<evidence type="ECO:0008006" key="3">
    <source>
        <dbReference type="Google" id="ProtNLM"/>
    </source>
</evidence>
<proteinExistence type="predicted"/>
<accession>A0A081BUB3</accession>
<dbReference type="SUPFAM" id="SSF51735">
    <property type="entry name" value="NAD(P)-binding Rossmann-fold domains"/>
    <property type="match status" value="1"/>
</dbReference>
<dbReference type="Proteomes" id="UP000030661">
    <property type="component" value="Unassembled WGS sequence"/>
</dbReference>